<proteinExistence type="predicted"/>
<dbReference type="InterPro" id="IPR025048">
    <property type="entry name" value="DUF3987"/>
</dbReference>
<dbReference type="Proteomes" id="UP000215999">
    <property type="component" value="Unassembled WGS sequence"/>
</dbReference>
<gene>
    <name evidence="1" type="ORF">ASV53_23920</name>
</gene>
<protein>
    <recommendedName>
        <fullName evidence="3">DUF3987 domain-containing protein</fullName>
    </recommendedName>
</protein>
<evidence type="ECO:0000313" key="2">
    <source>
        <dbReference type="Proteomes" id="UP000215999"/>
    </source>
</evidence>
<dbReference type="Pfam" id="PF13148">
    <property type="entry name" value="DUF3987"/>
    <property type="match status" value="1"/>
</dbReference>
<accession>A0ABX4FR64</accession>
<keyword evidence="2" id="KW-1185">Reference proteome</keyword>
<evidence type="ECO:0000313" key="1">
    <source>
        <dbReference type="EMBL" id="OZS41403.1"/>
    </source>
</evidence>
<evidence type="ECO:0008006" key="3">
    <source>
        <dbReference type="Google" id="ProtNLM"/>
    </source>
</evidence>
<name>A0ABX4FR64_9GAMM</name>
<dbReference type="EMBL" id="NOIF01000349">
    <property type="protein sequence ID" value="OZS41403.1"/>
    <property type="molecule type" value="Genomic_DNA"/>
</dbReference>
<reference evidence="1 2" key="1">
    <citation type="journal article" date="2016" name="Antonie Van Leeuwenhoek">
        <title>Photobacterium sanguinicancri sp. nov. isolated from marine animals.</title>
        <authorList>
            <person name="Gomez-Gil B."/>
            <person name="Roque A."/>
            <person name="Rotllant G."/>
            <person name="Romalde J.L."/>
            <person name="Doce A."/>
            <person name="Eggermont M."/>
            <person name="Defoirdt T."/>
        </authorList>
    </citation>
    <scope>NUCLEOTIDE SEQUENCE [LARGE SCALE GENOMIC DNA]</scope>
    <source>
        <strain evidence="1 2">CAIM 1827</strain>
    </source>
</reference>
<organism evidence="1 2">
    <name type="scientific">Photobacterium sanguinicancri</name>
    <dbReference type="NCBI Taxonomy" id="875932"/>
    <lineage>
        <taxon>Bacteria</taxon>
        <taxon>Pseudomonadati</taxon>
        <taxon>Pseudomonadota</taxon>
        <taxon>Gammaproteobacteria</taxon>
        <taxon>Vibrionales</taxon>
        <taxon>Vibrionaceae</taxon>
        <taxon>Photobacterium</taxon>
    </lineage>
</organism>
<sequence>MEVQNMDKNVLFDSNNQKSKTSQEIEWGDVKELNGNGVVAMPLQKDMLPFCFQEYVYGEAKKINNANPDYLAMSLVVTVASLIGGTSSIRPKKFDKGWSIRPAVWGIGIGKPSDYKTPLMEKPIDLVSYVQKSRIDIFNFKNVERQKIENEIITKREKGLEEKAKIAFEKGDEEKGLELIDELSMLTKKSYAERNILLTDATPEAVILRLATNPFGILIYRDEISGLFYGMNKQGREQERSLFLEGFNASKTPYTQERIGRDNVKLESVHISILGGIQPKVLEPILHARDNGKADDGFFERFQLAVFPESNNCIYTDIEGDNSDVEKVKSVFLKLAELGEYEPKDYDFSDEAQKIWNDWACEFTTNLNELACDVQSIRGKYPALVAKLALVFHLSEEAARCKSEQFTPSQKVTEYSLQLALKWLEYLITHSNKIVAFARGVNDVSVKSLINNLHKFKGSFTKQELSQKDWKGLLKSEDRNRALQILEKNGYIKQVSKPRKMYLVHPDYC</sequence>
<comment type="caution">
    <text evidence="1">The sequence shown here is derived from an EMBL/GenBank/DDBJ whole genome shotgun (WGS) entry which is preliminary data.</text>
</comment>